<protein>
    <recommendedName>
        <fullName evidence="13">ATP synthase subunit b</fullName>
    </recommendedName>
    <alternativeName>
        <fullName evidence="13">ATP synthase F(0) sector subunit b</fullName>
    </alternativeName>
    <alternativeName>
        <fullName evidence="13">ATPase subunit I</fullName>
    </alternativeName>
    <alternativeName>
        <fullName evidence="13">F-type ATPase subunit b</fullName>
        <shortName evidence="13">F-ATPase subunit b</shortName>
    </alternativeName>
</protein>
<keyword evidence="8 13" id="KW-0472">Membrane</keyword>
<comment type="similarity">
    <text evidence="1 13 14">Belongs to the ATPase B chain family.</text>
</comment>
<dbReference type="Pfam" id="PF00213">
    <property type="entry name" value="OSCP"/>
    <property type="match status" value="1"/>
</dbReference>
<dbReference type="InterPro" id="IPR000711">
    <property type="entry name" value="ATPase_OSCP/dsu"/>
</dbReference>
<evidence type="ECO:0000256" key="7">
    <source>
        <dbReference type="ARBA" id="ARBA00023065"/>
    </source>
</evidence>
<dbReference type="PANTHER" id="PTHR33445:SF2">
    <property type="entry name" value="ATP SYNTHASE SUBUNIT B', CHLOROPLASTIC"/>
    <property type="match status" value="1"/>
</dbReference>
<keyword evidence="6 13" id="KW-1133">Transmembrane helix</keyword>
<name>A0ABS9S2R9_9GAMM</name>
<evidence type="ECO:0000256" key="1">
    <source>
        <dbReference type="ARBA" id="ARBA00005513"/>
    </source>
</evidence>
<accession>A0ABS9S2R9</accession>
<comment type="subcellular location">
    <subcellularLocation>
        <location evidence="13">Cell membrane</location>
        <topology evidence="13">Single-pass membrane protein</topology>
    </subcellularLocation>
    <subcellularLocation>
        <location evidence="12">Endomembrane system</location>
        <topology evidence="12">Single-pass membrane protein</topology>
    </subcellularLocation>
</comment>
<keyword evidence="16" id="KW-1185">Reference proteome</keyword>
<keyword evidence="7 13" id="KW-0406">Ion transport</keyword>
<dbReference type="PANTHER" id="PTHR33445">
    <property type="entry name" value="ATP SYNTHASE SUBUNIT B', CHLOROPLASTIC"/>
    <property type="match status" value="1"/>
</dbReference>
<organism evidence="15 16">
    <name type="scientific">Vreelandella neptunia</name>
    <dbReference type="NCBI Taxonomy" id="115551"/>
    <lineage>
        <taxon>Bacteria</taxon>
        <taxon>Pseudomonadati</taxon>
        <taxon>Pseudomonadota</taxon>
        <taxon>Gammaproteobacteria</taxon>
        <taxon>Oceanospirillales</taxon>
        <taxon>Halomonadaceae</taxon>
        <taxon>Vreelandella</taxon>
    </lineage>
</organism>
<evidence type="ECO:0000256" key="9">
    <source>
        <dbReference type="ARBA" id="ARBA00023310"/>
    </source>
</evidence>
<dbReference type="HAMAP" id="MF_01398">
    <property type="entry name" value="ATP_synth_b_bprime"/>
    <property type="match status" value="1"/>
</dbReference>
<comment type="caution">
    <text evidence="15">The sequence shown here is derived from an EMBL/GenBank/DDBJ whole genome shotgun (WGS) entry which is preliminary data.</text>
</comment>
<proteinExistence type="inferred from homology"/>
<evidence type="ECO:0000256" key="12">
    <source>
        <dbReference type="ARBA" id="ARBA00037847"/>
    </source>
</evidence>
<comment type="function">
    <text evidence="11">Component of the F(0) channel, it forms part of the peripheral stalk, linking F(1) to F(0). The b'-subunit is a diverged and duplicated form of b found in plants and photosynthetic bacteria.</text>
</comment>
<evidence type="ECO:0000256" key="4">
    <source>
        <dbReference type="ARBA" id="ARBA00022692"/>
    </source>
</evidence>
<evidence type="ECO:0000256" key="5">
    <source>
        <dbReference type="ARBA" id="ARBA00022781"/>
    </source>
</evidence>
<sequence length="245" mass="26108">MTIDFWSLGLQAINVLILVWLLSHFFWRPVAAAIKKRQEAAQALLSDAQTANTQAEAALADLTTAREGIAAEREAMLADATKTAENTASAALATAHKKAETLIDAARRNSAKEADVLRAELTSHASLLAVDIAQKLLTRLPTSVIQSTFLGLLIEAIGQLSTADRQALVSAADGLDVVSAADLTEQDKEAVTQAMEQALGNTPALTFHSDPDLMAGLEIRTPHFALHNSWQSDLATIVKALNHAV</sequence>
<dbReference type="Proteomes" id="UP001320609">
    <property type="component" value="Unassembled WGS sequence"/>
</dbReference>
<evidence type="ECO:0000256" key="11">
    <source>
        <dbReference type="ARBA" id="ARBA00025614"/>
    </source>
</evidence>
<feature type="transmembrane region" description="Helical" evidence="13">
    <location>
        <begin position="6"/>
        <end position="27"/>
    </location>
</feature>
<keyword evidence="2 13" id="KW-0813">Transport</keyword>
<dbReference type="InterPro" id="IPR050059">
    <property type="entry name" value="ATP_synthase_B_chain"/>
</dbReference>
<evidence type="ECO:0000256" key="2">
    <source>
        <dbReference type="ARBA" id="ARBA00022448"/>
    </source>
</evidence>
<evidence type="ECO:0000256" key="10">
    <source>
        <dbReference type="ARBA" id="ARBA00025198"/>
    </source>
</evidence>
<gene>
    <name evidence="13" type="primary">atpF</name>
    <name evidence="15" type="ORF">MLE19_03610</name>
</gene>
<comment type="function">
    <text evidence="10 13">F(1)F(0) ATP synthase produces ATP from ADP in the presence of a proton or sodium gradient. F-type ATPases consist of two structural domains, F(1) containing the extramembraneous catalytic core and F(0) containing the membrane proton channel, linked together by a central stalk and a peripheral stalk. During catalysis, ATP synthesis in the catalytic domain of F(1) is coupled via a rotary mechanism of the central stalk subunits to proton translocation.</text>
</comment>
<keyword evidence="3 13" id="KW-0138">CF(0)</keyword>
<dbReference type="RefSeq" id="WP_240716690.1">
    <property type="nucleotide sequence ID" value="NZ_JAKVTW010000001.1"/>
</dbReference>
<dbReference type="InterPro" id="IPR002146">
    <property type="entry name" value="ATP_synth_b/b'su_bac/chlpt"/>
</dbReference>
<evidence type="ECO:0000256" key="3">
    <source>
        <dbReference type="ARBA" id="ARBA00022547"/>
    </source>
</evidence>
<evidence type="ECO:0000256" key="8">
    <source>
        <dbReference type="ARBA" id="ARBA00023136"/>
    </source>
</evidence>
<evidence type="ECO:0000256" key="13">
    <source>
        <dbReference type="HAMAP-Rule" id="MF_01398"/>
    </source>
</evidence>
<evidence type="ECO:0000256" key="6">
    <source>
        <dbReference type="ARBA" id="ARBA00022989"/>
    </source>
</evidence>
<evidence type="ECO:0000313" key="16">
    <source>
        <dbReference type="Proteomes" id="UP001320609"/>
    </source>
</evidence>
<comment type="subunit">
    <text evidence="13">F-type ATPases have 2 components, F(1) - the catalytic core - and F(0) - the membrane proton channel. F(1) has five subunits: alpha(3), beta(3), gamma(1), delta(1), epsilon(1). F(0) has three main subunits: a(1), b(2) and c(10-14). The alpha and beta chains form an alternating ring which encloses part of the gamma chain. F(1) is attached to F(0) by a central stalk formed by the gamma and epsilon chains, while a peripheral stalk is formed by the delta and b chains.</text>
</comment>
<keyword evidence="5 13" id="KW-0375">Hydrogen ion transport</keyword>
<keyword evidence="9 13" id="KW-0066">ATP synthesis</keyword>
<keyword evidence="4 13" id="KW-0812">Transmembrane</keyword>
<evidence type="ECO:0000313" key="15">
    <source>
        <dbReference type="EMBL" id="MCH4810411.1"/>
    </source>
</evidence>
<dbReference type="CDD" id="cd06503">
    <property type="entry name" value="ATP-synt_Fo_b"/>
    <property type="match status" value="1"/>
</dbReference>
<keyword evidence="13" id="KW-1003">Cell membrane</keyword>
<dbReference type="Pfam" id="PF00430">
    <property type="entry name" value="ATP-synt_B"/>
    <property type="match status" value="1"/>
</dbReference>
<reference evidence="15 16" key="1">
    <citation type="submission" date="2022-03" db="EMBL/GenBank/DDBJ databases">
        <title>Genomic signatures underlying metal tolerance in selected Arctic bacterial isolates.</title>
        <authorList>
            <person name="Thomas F.A."/>
            <person name="Venkatachalam S."/>
            <person name="Krishnan K.P."/>
        </authorList>
    </citation>
    <scope>NUCLEOTIDE SEQUENCE [LARGE SCALE GENOMIC DNA]</scope>
    <source>
        <strain evidence="15 16">HM116</strain>
    </source>
</reference>
<evidence type="ECO:0000256" key="14">
    <source>
        <dbReference type="RuleBase" id="RU003848"/>
    </source>
</evidence>
<dbReference type="EMBL" id="JAKVTW010000001">
    <property type="protein sequence ID" value="MCH4810411.1"/>
    <property type="molecule type" value="Genomic_DNA"/>
</dbReference>